<proteinExistence type="predicted"/>
<protein>
    <recommendedName>
        <fullName evidence="3">Transposase</fullName>
    </recommendedName>
</protein>
<sequence length="83" mass="10058">MSLILLVAKSSFLFCDERKDRFKALYWDGQDYWLLYKRFENGKINWPQNQNEVQALTSKQVDWLMKDFAITPKIKNTKARNFY</sequence>
<dbReference type="AlphaFoldDB" id="A0A386RD54"/>
<gene>
    <name evidence="1" type="ORF">BC335_0527</name>
</gene>
<dbReference type="Proteomes" id="UP000267794">
    <property type="component" value="Chromosome"/>
</dbReference>
<organism evidence="1 2">
    <name type="scientific">Lactobacillus helveticus</name>
    <name type="common">Lactobacillus suntoryeus</name>
    <dbReference type="NCBI Taxonomy" id="1587"/>
    <lineage>
        <taxon>Bacteria</taxon>
        <taxon>Bacillati</taxon>
        <taxon>Bacillota</taxon>
        <taxon>Bacilli</taxon>
        <taxon>Lactobacillales</taxon>
        <taxon>Lactobacillaceae</taxon>
        <taxon>Lactobacillus</taxon>
    </lineage>
</organism>
<accession>A0A386RD54</accession>
<dbReference type="PANTHER" id="PTHR36455">
    <property type="match status" value="1"/>
</dbReference>
<dbReference type="NCBIfam" id="NF033819">
    <property type="entry name" value="IS66_TnpB"/>
    <property type="match status" value="1"/>
</dbReference>
<name>A0A386RD54_LACHE</name>
<reference evidence="1 2" key="1">
    <citation type="submission" date="2016-10" db="EMBL/GenBank/DDBJ databases">
        <title>Complete genomic sequencing of Lactobacillus helveticus LH99 and comparative genome analysis.</title>
        <authorList>
            <person name="Li N."/>
            <person name="You C."/>
            <person name="Liu Z."/>
        </authorList>
    </citation>
    <scope>NUCLEOTIDE SEQUENCE [LARGE SCALE GENOMIC DNA]</scope>
    <source>
        <strain evidence="1 2">LH99</strain>
    </source>
</reference>
<dbReference type="Pfam" id="PF05717">
    <property type="entry name" value="TnpB_IS66"/>
    <property type="match status" value="1"/>
</dbReference>
<dbReference type="InterPro" id="IPR008878">
    <property type="entry name" value="Transposase_IS66_Orf2"/>
</dbReference>
<dbReference type="EMBL" id="CP017982">
    <property type="protein sequence ID" value="AYE61051.1"/>
    <property type="molecule type" value="Genomic_DNA"/>
</dbReference>
<evidence type="ECO:0000313" key="1">
    <source>
        <dbReference type="EMBL" id="AYE61051.1"/>
    </source>
</evidence>
<evidence type="ECO:0000313" key="2">
    <source>
        <dbReference type="Proteomes" id="UP000267794"/>
    </source>
</evidence>
<dbReference type="PANTHER" id="PTHR36455:SF1">
    <property type="entry name" value="BLR8292 PROTEIN"/>
    <property type="match status" value="1"/>
</dbReference>
<evidence type="ECO:0008006" key="3">
    <source>
        <dbReference type="Google" id="ProtNLM"/>
    </source>
</evidence>